<feature type="transmembrane region" description="Helical" evidence="7">
    <location>
        <begin position="263"/>
        <end position="285"/>
    </location>
</feature>
<accession>A0ABR2AQ34</accession>
<proteinExistence type="inferred from homology"/>
<dbReference type="InterPro" id="IPR018456">
    <property type="entry name" value="PTR2_symporter_CS"/>
</dbReference>
<dbReference type="Proteomes" id="UP001472677">
    <property type="component" value="Unassembled WGS sequence"/>
</dbReference>
<evidence type="ECO:0000313" key="9">
    <source>
        <dbReference type="Proteomes" id="UP001472677"/>
    </source>
</evidence>
<keyword evidence="6" id="KW-0813">Transport</keyword>
<evidence type="ECO:0000256" key="4">
    <source>
        <dbReference type="ARBA" id="ARBA00022989"/>
    </source>
</evidence>
<evidence type="ECO:0000256" key="2">
    <source>
        <dbReference type="ARBA" id="ARBA00005982"/>
    </source>
</evidence>
<keyword evidence="4 7" id="KW-1133">Transmembrane helix</keyword>
<evidence type="ECO:0000256" key="3">
    <source>
        <dbReference type="ARBA" id="ARBA00022692"/>
    </source>
</evidence>
<reference evidence="8 9" key="1">
    <citation type="journal article" date="2024" name="G3 (Bethesda)">
        <title>Genome assembly of Hibiscus sabdariffa L. provides insights into metabolisms of medicinal natural products.</title>
        <authorList>
            <person name="Kim T."/>
        </authorList>
    </citation>
    <scope>NUCLEOTIDE SEQUENCE [LARGE SCALE GENOMIC DNA]</scope>
    <source>
        <strain evidence="8">TK-2024</strain>
        <tissue evidence="8">Old leaves</tissue>
    </source>
</reference>
<dbReference type="EMBL" id="JBBPBM010000394">
    <property type="protein sequence ID" value="KAK8495926.1"/>
    <property type="molecule type" value="Genomic_DNA"/>
</dbReference>
<dbReference type="PROSITE" id="PS51808">
    <property type="entry name" value="CHCH"/>
    <property type="match status" value="1"/>
</dbReference>
<dbReference type="Gene3D" id="1.20.1250.20">
    <property type="entry name" value="MFS general substrate transporter like domains"/>
    <property type="match status" value="1"/>
</dbReference>
<evidence type="ECO:0000256" key="5">
    <source>
        <dbReference type="ARBA" id="ARBA00023136"/>
    </source>
</evidence>
<keyword evidence="5 7" id="KW-0472">Membrane</keyword>
<evidence type="ECO:0008006" key="10">
    <source>
        <dbReference type="Google" id="ProtNLM"/>
    </source>
</evidence>
<feature type="transmembrane region" description="Helical" evidence="7">
    <location>
        <begin position="219"/>
        <end position="237"/>
    </location>
</feature>
<feature type="transmembrane region" description="Helical" evidence="7">
    <location>
        <begin position="176"/>
        <end position="199"/>
    </location>
</feature>
<dbReference type="PANTHER" id="PTHR11654">
    <property type="entry name" value="OLIGOPEPTIDE TRANSPORTER-RELATED"/>
    <property type="match status" value="1"/>
</dbReference>
<dbReference type="Pfam" id="PF05676">
    <property type="entry name" value="NDUF_B7"/>
    <property type="match status" value="1"/>
</dbReference>
<evidence type="ECO:0000256" key="1">
    <source>
        <dbReference type="ARBA" id="ARBA00004141"/>
    </source>
</evidence>
<dbReference type="PROSITE" id="PS01023">
    <property type="entry name" value="PTR2_2"/>
    <property type="match status" value="1"/>
</dbReference>
<dbReference type="InterPro" id="IPR036259">
    <property type="entry name" value="MFS_trans_sf"/>
</dbReference>
<organism evidence="8 9">
    <name type="scientific">Hibiscus sabdariffa</name>
    <name type="common">roselle</name>
    <dbReference type="NCBI Taxonomy" id="183260"/>
    <lineage>
        <taxon>Eukaryota</taxon>
        <taxon>Viridiplantae</taxon>
        <taxon>Streptophyta</taxon>
        <taxon>Embryophyta</taxon>
        <taxon>Tracheophyta</taxon>
        <taxon>Spermatophyta</taxon>
        <taxon>Magnoliopsida</taxon>
        <taxon>eudicotyledons</taxon>
        <taxon>Gunneridae</taxon>
        <taxon>Pentapetalae</taxon>
        <taxon>rosids</taxon>
        <taxon>malvids</taxon>
        <taxon>Malvales</taxon>
        <taxon>Malvaceae</taxon>
        <taxon>Malvoideae</taxon>
        <taxon>Hibiscus</taxon>
    </lineage>
</organism>
<comment type="subcellular location">
    <subcellularLocation>
        <location evidence="1 6">Membrane</location>
        <topology evidence="1 6">Multi-pass membrane protein</topology>
    </subcellularLocation>
</comment>
<keyword evidence="3 6" id="KW-0812">Transmembrane</keyword>
<keyword evidence="9" id="KW-1185">Reference proteome</keyword>
<dbReference type="SUPFAM" id="SSF103473">
    <property type="entry name" value="MFS general substrate transporter"/>
    <property type="match status" value="1"/>
</dbReference>
<sequence>MEVKGSSKKMIATQEEMVANKVPIPYRDQCAHLLIPLNKCRQAEFYLPWKCENERHTYEKCEYELVMERMLQMQKIPTSTAESSELYTGDGSVDFNGNPVLKQNTGNWKACPFILGNECCERLAYYGIATNLVSYLTKKLHQGNVSAARNVTTWQGTCYLTPLIGAVLADAYWGRYWTIAAFSTIYFIGMCTLTLSASIPALKPAECVGTICPSATPAQYAVFFFGLYLIALGAGGIKPCVSSFGADQFDDTDPKERVKKGSFFNWFYFSVNIGSLISSSFLVWIQDNAGWGLGFGIPALFMGLAIGSFFVGTPHYRFQRPGGSPITRMCQVAVAAFRKQHLKMKLRLPIAEVYPPSIIRLCPVMNPSSLVARNTAAWDDSPPMMPTRCAYDGTFRIASQHGSCSVLDRVYIAEQIDRDQM</sequence>
<dbReference type="InterPro" id="IPR008698">
    <property type="entry name" value="NDUB7"/>
</dbReference>
<gene>
    <name evidence="8" type="ORF">V6N12_041560</name>
</gene>
<protein>
    <recommendedName>
        <fullName evidence="10">NADH dehydrogenase [ubiquinone] 1 beta subcomplex subunit 7</fullName>
    </recommendedName>
</protein>
<feature type="transmembrane region" description="Helical" evidence="7">
    <location>
        <begin position="291"/>
        <end position="311"/>
    </location>
</feature>
<dbReference type="Pfam" id="PF00854">
    <property type="entry name" value="PTR2"/>
    <property type="match status" value="1"/>
</dbReference>
<name>A0ABR2AQ34_9ROSI</name>
<evidence type="ECO:0000256" key="6">
    <source>
        <dbReference type="RuleBase" id="RU003755"/>
    </source>
</evidence>
<evidence type="ECO:0000313" key="8">
    <source>
        <dbReference type="EMBL" id="KAK8495926.1"/>
    </source>
</evidence>
<dbReference type="PROSITE" id="PS01022">
    <property type="entry name" value="PTR2_1"/>
    <property type="match status" value="1"/>
</dbReference>
<dbReference type="InterPro" id="IPR000109">
    <property type="entry name" value="POT_fam"/>
</dbReference>
<comment type="similarity">
    <text evidence="2 6">Belongs to the major facilitator superfamily. Proton-dependent oligopeptide transporter (POT/PTR) (TC 2.A.17) family.</text>
</comment>
<comment type="caution">
    <text evidence="8">The sequence shown here is derived from an EMBL/GenBank/DDBJ whole genome shotgun (WGS) entry which is preliminary data.</text>
</comment>
<evidence type="ECO:0000256" key="7">
    <source>
        <dbReference type="SAM" id="Phobius"/>
    </source>
</evidence>